<evidence type="ECO:0000256" key="2">
    <source>
        <dbReference type="ARBA" id="ARBA00022475"/>
    </source>
</evidence>
<dbReference type="Gene3D" id="2.60.40.60">
    <property type="entry name" value="Cadherins"/>
    <property type="match status" value="4"/>
</dbReference>
<reference evidence="14" key="1">
    <citation type="submission" date="2018-09" db="EMBL/GenBank/DDBJ databases">
        <title>Common duck and Muscovy duck high density SNP chip.</title>
        <authorList>
            <person name="Vignal A."/>
            <person name="Thebault N."/>
            <person name="Warren W.C."/>
        </authorList>
    </citation>
    <scope>NUCLEOTIDE SEQUENCE [LARGE SCALE GENOMIC DNA]</scope>
</reference>
<keyword evidence="9 12" id="KW-0472">Membrane</keyword>
<sequence length="695" mass="72847">GPRSERFGTGACESLLSLRAAWALGGGQVRYSVPEEAKGGTVVGRLAQDLGLEAGEAEARRLRLVAQGRRASVEVSGASGALVVSSRLDREELCGKSAPCALRLEVLLERPLRVFHVEVEVTDINDNAPLFPAATKNLSIAELNTMPGSRFPLEGASDADIGANAQLSYTLSPSEHFALDMKSSDENMKSLFLVLMKGLDRESLAEHRLVLTAIDGGRPPLTGTVELLVSVLDANDNAPQFNQSVYKVRLPENATEGTLVAQVGATDPDEGINQEFSFSIVSLVPSAKRDVFSIDAQTGEIRLRGPLDFEEVRLYELQIAARDKGVPPLSGHCSVMLEVLDVNDNAPEVWVTSLSVPVPEDASVGTVVALLSVSDRDSGANGRVRCAVWPPAPFGLVATFAGSYSLVLREGGAAAAAAATNVWLVVAICAVSSLFLLAVVLYGASRWAPRAAVLAGPGPATLVCASEVGSWSYSQRQSRSLCVADGAGKSDLMVFSPNCPPPPGPAAENGSAEKGPSLSPYSSGTMVRVHMGPLSGICRFQICHCWEGSVKAGVSIVSLILPSSSPSSSPSSLPVSLLFNPALFSSLSFPTPPPGRPLVIGCGSRAQPPGPRGVGVCHMLKLIVGTAVGHESGAQHGSCQWLLCSEPCSCCRDRALLETSGVLGTPEHLLMIFFFVMFFGEDVVEGSGVTSSLHA</sequence>
<proteinExistence type="predicted"/>
<dbReference type="GO" id="GO:0005886">
    <property type="term" value="C:plasma membrane"/>
    <property type="evidence" value="ECO:0007669"/>
    <property type="project" value="UniProtKB-SubCell"/>
</dbReference>
<feature type="domain" description="Cadherin" evidence="13">
    <location>
        <begin position="242"/>
        <end position="349"/>
    </location>
</feature>
<dbReference type="CDD" id="cd11304">
    <property type="entry name" value="Cadherin_repeat"/>
    <property type="match status" value="4"/>
</dbReference>
<reference evidence="14" key="3">
    <citation type="submission" date="2025-09" db="UniProtKB">
        <authorList>
            <consortium name="Ensembl"/>
        </authorList>
    </citation>
    <scope>IDENTIFICATION</scope>
</reference>
<keyword evidence="2" id="KW-1003">Cell membrane</keyword>
<dbReference type="Ensembl" id="ENSCMMT00000012269.1">
    <property type="protein sequence ID" value="ENSCMMP00000011154.1"/>
    <property type="gene ID" value="ENSCMMG00000007045.1"/>
</dbReference>
<protein>
    <recommendedName>
        <fullName evidence="13">Cadherin domain-containing protein</fullName>
    </recommendedName>
</protein>
<feature type="domain" description="Cadherin" evidence="13">
    <location>
        <begin position="32"/>
        <end position="131"/>
    </location>
</feature>
<dbReference type="InterPro" id="IPR013164">
    <property type="entry name" value="Cadherin_N"/>
</dbReference>
<dbReference type="InterPro" id="IPR020894">
    <property type="entry name" value="Cadherin_CS"/>
</dbReference>
<dbReference type="InterPro" id="IPR015919">
    <property type="entry name" value="Cadherin-like_sf"/>
</dbReference>
<keyword evidence="7" id="KW-0130">Cell adhesion</keyword>
<dbReference type="FunFam" id="2.60.40.60:FF:000002">
    <property type="entry name" value="Protocadherin alpha 2"/>
    <property type="match status" value="1"/>
</dbReference>
<dbReference type="PANTHER" id="PTHR24028:SF133">
    <property type="entry name" value="PROTOCADHERIN ALPHA-4"/>
    <property type="match status" value="1"/>
</dbReference>
<dbReference type="InterPro" id="IPR050174">
    <property type="entry name" value="Protocadherin/Cadherin-CA"/>
</dbReference>
<dbReference type="GO" id="GO:0007156">
    <property type="term" value="P:homophilic cell adhesion via plasma membrane adhesion molecules"/>
    <property type="evidence" value="ECO:0007669"/>
    <property type="project" value="InterPro"/>
</dbReference>
<evidence type="ECO:0000256" key="7">
    <source>
        <dbReference type="ARBA" id="ARBA00022889"/>
    </source>
</evidence>
<dbReference type="PRINTS" id="PR00205">
    <property type="entry name" value="CADHERIN"/>
</dbReference>
<keyword evidence="8 12" id="KW-1133">Transmembrane helix</keyword>
<dbReference type="PANTHER" id="PTHR24028">
    <property type="entry name" value="CADHERIN-87A"/>
    <property type="match status" value="1"/>
</dbReference>
<dbReference type="PROSITE" id="PS50268">
    <property type="entry name" value="CADHERIN_2"/>
    <property type="match status" value="3"/>
</dbReference>
<evidence type="ECO:0000259" key="13">
    <source>
        <dbReference type="PROSITE" id="PS50268"/>
    </source>
</evidence>
<evidence type="ECO:0000313" key="14">
    <source>
        <dbReference type="Ensembl" id="ENSCMMP00000011154.1"/>
    </source>
</evidence>
<evidence type="ECO:0000313" key="15">
    <source>
        <dbReference type="Proteomes" id="UP000694556"/>
    </source>
</evidence>
<feature type="transmembrane region" description="Helical" evidence="12">
    <location>
        <begin position="422"/>
        <end position="444"/>
    </location>
</feature>
<keyword evidence="6 11" id="KW-0106">Calcium</keyword>
<evidence type="ECO:0000256" key="4">
    <source>
        <dbReference type="ARBA" id="ARBA00022729"/>
    </source>
</evidence>
<keyword evidence="10" id="KW-0325">Glycoprotein</keyword>
<dbReference type="PROSITE" id="PS00232">
    <property type="entry name" value="CADHERIN_1"/>
    <property type="match status" value="2"/>
</dbReference>
<keyword evidence="15" id="KW-1185">Reference proteome</keyword>
<evidence type="ECO:0000256" key="5">
    <source>
        <dbReference type="ARBA" id="ARBA00022737"/>
    </source>
</evidence>
<dbReference type="FunFam" id="2.60.40.60:FF:000007">
    <property type="entry name" value="Protocadherin alpha 2"/>
    <property type="match status" value="1"/>
</dbReference>
<dbReference type="FunFam" id="2.60.40.60:FF:000006">
    <property type="entry name" value="Protocadherin alpha 2"/>
    <property type="match status" value="1"/>
</dbReference>
<evidence type="ECO:0000256" key="8">
    <source>
        <dbReference type="ARBA" id="ARBA00022989"/>
    </source>
</evidence>
<accession>A0A8C3BVX3</accession>
<organism evidence="14 15">
    <name type="scientific">Cairina moschata</name>
    <name type="common">Muscovy duck</name>
    <dbReference type="NCBI Taxonomy" id="8855"/>
    <lineage>
        <taxon>Eukaryota</taxon>
        <taxon>Metazoa</taxon>
        <taxon>Chordata</taxon>
        <taxon>Craniata</taxon>
        <taxon>Vertebrata</taxon>
        <taxon>Euteleostomi</taxon>
        <taxon>Archelosauria</taxon>
        <taxon>Archosauria</taxon>
        <taxon>Dinosauria</taxon>
        <taxon>Saurischia</taxon>
        <taxon>Theropoda</taxon>
        <taxon>Coelurosauria</taxon>
        <taxon>Aves</taxon>
        <taxon>Neognathae</taxon>
        <taxon>Galloanserae</taxon>
        <taxon>Anseriformes</taxon>
        <taxon>Anatidae</taxon>
        <taxon>Anatinae</taxon>
        <taxon>Cairina</taxon>
    </lineage>
</organism>
<dbReference type="InterPro" id="IPR002126">
    <property type="entry name" value="Cadherin-like_dom"/>
</dbReference>
<comment type="subcellular location">
    <subcellularLocation>
        <location evidence="1">Cell membrane</location>
        <topology evidence="1">Single-pass type I membrane protein</topology>
    </subcellularLocation>
</comment>
<dbReference type="SUPFAM" id="SSF49313">
    <property type="entry name" value="Cadherin-like"/>
    <property type="match status" value="4"/>
</dbReference>
<evidence type="ECO:0000256" key="1">
    <source>
        <dbReference type="ARBA" id="ARBA00004251"/>
    </source>
</evidence>
<keyword evidence="4" id="KW-0732">Signal</keyword>
<keyword evidence="5" id="KW-0677">Repeat</keyword>
<dbReference type="SMART" id="SM00112">
    <property type="entry name" value="CA"/>
    <property type="match status" value="3"/>
</dbReference>
<dbReference type="GO" id="GO:0005509">
    <property type="term" value="F:calcium ion binding"/>
    <property type="evidence" value="ECO:0007669"/>
    <property type="project" value="UniProtKB-UniRule"/>
</dbReference>
<evidence type="ECO:0000256" key="3">
    <source>
        <dbReference type="ARBA" id="ARBA00022692"/>
    </source>
</evidence>
<feature type="domain" description="Cadherin" evidence="13">
    <location>
        <begin position="156"/>
        <end position="241"/>
    </location>
</feature>
<reference evidence="14" key="2">
    <citation type="submission" date="2025-08" db="UniProtKB">
        <authorList>
            <consortium name="Ensembl"/>
        </authorList>
    </citation>
    <scope>IDENTIFICATION</scope>
</reference>
<evidence type="ECO:0000256" key="6">
    <source>
        <dbReference type="ARBA" id="ARBA00022837"/>
    </source>
</evidence>
<name>A0A8C3BVX3_CAIMO</name>
<evidence type="ECO:0000256" key="11">
    <source>
        <dbReference type="PROSITE-ProRule" id="PRU00043"/>
    </source>
</evidence>
<dbReference type="Pfam" id="PF08266">
    <property type="entry name" value="Cadherin_2"/>
    <property type="match status" value="1"/>
</dbReference>
<evidence type="ECO:0000256" key="10">
    <source>
        <dbReference type="ARBA" id="ARBA00023180"/>
    </source>
</evidence>
<dbReference type="Proteomes" id="UP000694556">
    <property type="component" value="Chromosome 14"/>
</dbReference>
<evidence type="ECO:0000256" key="12">
    <source>
        <dbReference type="SAM" id="Phobius"/>
    </source>
</evidence>
<evidence type="ECO:0000256" key="9">
    <source>
        <dbReference type="ARBA" id="ARBA00023136"/>
    </source>
</evidence>
<dbReference type="AlphaFoldDB" id="A0A8C3BVX3"/>
<keyword evidence="3 12" id="KW-0812">Transmembrane</keyword>
<dbReference type="Pfam" id="PF00028">
    <property type="entry name" value="Cadherin"/>
    <property type="match status" value="2"/>
</dbReference>